<organism evidence="3 4">
    <name type="scientific">Eutrema salsugineum</name>
    <name type="common">Saltwater cress</name>
    <name type="synonym">Sisymbrium salsugineum</name>
    <dbReference type="NCBI Taxonomy" id="72664"/>
    <lineage>
        <taxon>Eukaryota</taxon>
        <taxon>Viridiplantae</taxon>
        <taxon>Streptophyta</taxon>
        <taxon>Embryophyta</taxon>
        <taxon>Tracheophyta</taxon>
        <taxon>Spermatophyta</taxon>
        <taxon>Magnoliopsida</taxon>
        <taxon>eudicotyledons</taxon>
        <taxon>Gunneridae</taxon>
        <taxon>Pentapetalae</taxon>
        <taxon>rosids</taxon>
        <taxon>malvids</taxon>
        <taxon>Brassicales</taxon>
        <taxon>Brassicaceae</taxon>
        <taxon>Eutremeae</taxon>
        <taxon>Eutrema</taxon>
    </lineage>
</organism>
<dbReference type="OrthoDB" id="1743420at2759"/>
<dbReference type="KEGG" id="eus:EUTSA_v10005555mg"/>
<name>V4KRR2_EUTSA</name>
<gene>
    <name evidence="3" type="ORF">EUTSA_v10005555mg</name>
</gene>
<sequence>SMVVIGNKLLPPSGSVVKIIFLKLKESIPDEAKSEILDLIKGLDEKFPGIGQITVGENFSPAQAKGFSIALIAFFKDLAELESVDSHTKLVNSQKEKVRDCLDSTIVVEFLVPSG</sequence>
<dbReference type="SUPFAM" id="SSF54909">
    <property type="entry name" value="Dimeric alpha+beta barrel"/>
    <property type="match status" value="1"/>
</dbReference>
<dbReference type="SMART" id="SM00886">
    <property type="entry name" value="Dabb"/>
    <property type="match status" value="1"/>
</dbReference>
<evidence type="ECO:0000259" key="2">
    <source>
        <dbReference type="PROSITE" id="PS51502"/>
    </source>
</evidence>
<dbReference type="PANTHER" id="PTHR33178">
    <property type="match status" value="1"/>
</dbReference>
<dbReference type="Gene3D" id="3.30.70.100">
    <property type="match status" value="1"/>
</dbReference>
<comment type="subunit">
    <text evidence="1">Homodimer.</text>
</comment>
<dbReference type="PROSITE" id="PS51502">
    <property type="entry name" value="S_R_A_B_BARREL"/>
    <property type="match status" value="1"/>
</dbReference>
<proteinExistence type="predicted"/>
<dbReference type="AlphaFoldDB" id="V4KRR2"/>
<dbReference type="Pfam" id="PF07876">
    <property type="entry name" value="Dabb"/>
    <property type="match status" value="1"/>
</dbReference>
<reference evidence="3 4" key="1">
    <citation type="journal article" date="2013" name="Front. Plant Sci.">
        <title>The Reference Genome of the Halophytic Plant Eutrema salsugineum.</title>
        <authorList>
            <person name="Yang R."/>
            <person name="Jarvis D.E."/>
            <person name="Chen H."/>
            <person name="Beilstein M.A."/>
            <person name="Grimwood J."/>
            <person name="Jenkins J."/>
            <person name="Shu S."/>
            <person name="Prochnik S."/>
            <person name="Xin M."/>
            <person name="Ma C."/>
            <person name="Schmutz J."/>
            <person name="Wing R.A."/>
            <person name="Mitchell-Olds T."/>
            <person name="Schumaker K.S."/>
            <person name="Wang X."/>
        </authorList>
    </citation>
    <scope>NUCLEOTIDE SEQUENCE [LARGE SCALE GENOMIC DNA]</scope>
</reference>
<dbReference type="InterPro" id="IPR013097">
    <property type="entry name" value="Dabb"/>
</dbReference>
<dbReference type="InterPro" id="IPR044662">
    <property type="entry name" value="HS1/DABB1-like"/>
</dbReference>
<dbReference type="InterPro" id="IPR011008">
    <property type="entry name" value="Dimeric_a/b-barrel"/>
</dbReference>
<evidence type="ECO:0000256" key="1">
    <source>
        <dbReference type="ARBA" id="ARBA00011738"/>
    </source>
</evidence>
<protein>
    <recommendedName>
        <fullName evidence="2">Stress-response A/B barrel domain-containing protein</fullName>
    </recommendedName>
</protein>
<feature type="non-terminal residue" evidence="3">
    <location>
        <position position="1"/>
    </location>
</feature>
<dbReference type="eggNOG" id="ENOG502QTKV">
    <property type="taxonomic scope" value="Eukaryota"/>
</dbReference>
<dbReference type="OMA" id="KVEQVTC"/>
<feature type="domain" description="Stress-response A/B barrel" evidence="2">
    <location>
        <begin position="16"/>
        <end position="110"/>
    </location>
</feature>
<accession>V4KRR2</accession>
<dbReference type="STRING" id="72664.V4KRR2"/>
<evidence type="ECO:0000313" key="4">
    <source>
        <dbReference type="Proteomes" id="UP000030689"/>
    </source>
</evidence>
<dbReference type="Gramene" id="ESQ32702">
    <property type="protein sequence ID" value="ESQ32702"/>
    <property type="gene ID" value="EUTSA_v10005555mg"/>
</dbReference>
<dbReference type="EMBL" id="KI517748">
    <property type="protein sequence ID" value="ESQ32702.1"/>
    <property type="molecule type" value="Genomic_DNA"/>
</dbReference>
<dbReference type="PANTHER" id="PTHR33178:SF3">
    <property type="entry name" value="STRESS-RESPONSE A_B BARREL DOMAIN-CONTAINING PROTEIN UP3"/>
    <property type="match status" value="1"/>
</dbReference>
<evidence type="ECO:0000313" key="3">
    <source>
        <dbReference type="EMBL" id="ESQ32702.1"/>
    </source>
</evidence>
<keyword evidence="4" id="KW-1185">Reference proteome</keyword>
<dbReference type="Proteomes" id="UP000030689">
    <property type="component" value="Unassembled WGS sequence"/>
</dbReference>